<dbReference type="HOGENOM" id="CLU_146586_1_0_7"/>
<dbReference type="RefSeq" id="WP_015752141.1">
    <property type="nucleotide sequence ID" value="NC_013223.1"/>
</dbReference>
<reference evidence="2" key="1">
    <citation type="submission" date="2009-09" db="EMBL/GenBank/DDBJ databases">
        <title>The complete chromosome of Desulfohalobium retbaense DSM 5692.</title>
        <authorList>
            <consortium name="US DOE Joint Genome Institute (JGI-PGF)"/>
            <person name="Lucas S."/>
            <person name="Copeland A."/>
            <person name="Lapidus A."/>
            <person name="Glavina del Rio T."/>
            <person name="Dalin E."/>
            <person name="Tice H."/>
            <person name="Bruce D."/>
            <person name="Goodwin L."/>
            <person name="Pitluck S."/>
            <person name="Kyrpides N."/>
            <person name="Mavromatis K."/>
            <person name="Ivanova N."/>
            <person name="Mikhailova N."/>
            <person name="Munk A.C."/>
            <person name="Brettin T."/>
            <person name="Detter J.C."/>
            <person name="Han C."/>
            <person name="Tapia R."/>
            <person name="Larimer F."/>
            <person name="Land M."/>
            <person name="Hauser L."/>
            <person name="Markowitz V."/>
            <person name="Cheng J.-F."/>
            <person name="Hugenholtz P."/>
            <person name="Woyke T."/>
            <person name="Wu D."/>
            <person name="Spring S."/>
            <person name="Klenk H.-P."/>
            <person name="Eisen J.A."/>
        </authorList>
    </citation>
    <scope>NUCLEOTIDE SEQUENCE [LARGE SCALE GENOMIC DNA]</scope>
    <source>
        <strain evidence="2">DSM 5692</strain>
    </source>
</reference>
<proteinExistence type="predicted"/>
<name>C8X3K1_DESRD</name>
<reference evidence="1 2" key="2">
    <citation type="journal article" date="2010" name="Stand. Genomic Sci.">
        <title>Complete genome sequence of Desulfohalobium retbaense type strain (HR(100)).</title>
        <authorList>
            <person name="Spring S."/>
            <person name="Nolan M."/>
            <person name="Lapidus A."/>
            <person name="Glavina Del Rio T."/>
            <person name="Copeland A."/>
            <person name="Tice H."/>
            <person name="Cheng J.F."/>
            <person name="Lucas S."/>
            <person name="Land M."/>
            <person name="Chen F."/>
            <person name="Bruce D."/>
            <person name="Goodwin L."/>
            <person name="Pitluck S."/>
            <person name="Ivanova N."/>
            <person name="Mavromatis K."/>
            <person name="Mikhailova N."/>
            <person name="Pati A."/>
            <person name="Chen A."/>
            <person name="Palaniappan K."/>
            <person name="Hauser L."/>
            <person name="Chang Y.J."/>
            <person name="Jeffries C.D."/>
            <person name="Munk C."/>
            <person name="Kiss H."/>
            <person name="Chain P."/>
            <person name="Han C."/>
            <person name="Brettin T."/>
            <person name="Detter J.C."/>
            <person name="Schuler E."/>
            <person name="Goker M."/>
            <person name="Rohde M."/>
            <person name="Bristow J."/>
            <person name="Eisen J.A."/>
            <person name="Markowitz V."/>
            <person name="Hugenholtz P."/>
            <person name="Kyrpides N.C."/>
            <person name="Klenk H.P."/>
        </authorList>
    </citation>
    <scope>NUCLEOTIDE SEQUENCE [LARGE SCALE GENOMIC DNA]</scope>
    <source>
        <strain evidence="1 2">DSM 5692</strain>
    </source>
</reference>
<evidence type="ECO:0000313" key="1">
    <source>
        <dbReference type="EMBL" id="ACV68998.1"/>
    </source>
</evidence>
<accession>C8X3K1</accession>
<dbReference type="OrthoDB" id="5471528at2"/>
<keyword evidence="2" id="KW-1185">Reference proteome</keyword>
<dbReference type="KEGG" id="drt:Dret_1714"/>
<gene>
    <name evidence="1" type="ordered locus">Dret_1714</name>
</gene>
<evidence type="ECO:0000313" key="2">
    <source>
        <dbReference type="Proteomes" id="UP000001052"/>
    </source>
</evidence>
<sequence>MTPSQRLYGTLFGVDHNDTVALKPYLSPCTLEQAADGSLEFIFEGIFPDDIEDFLDVLRSKLPDHARGHLDLIDNDAWCLFRFSFTRHSISKETMNLDDYLDRYKHFG</sequence>
<protein>
    <submittedName>
        <fullName evidence="1">Uncharacterized protein</fullName>
    </submittedName>
</protein>
<dbReference type="STRING" id="485915.Dret_1714"/>
<dbReference type="Proteomes" id="UP000001052">
    <property type="component" value="Chromosome"/>
</dbReference>
<organism evidence="1 2">
    <name type="scientific">Desulfohalobium retbaense (strain ATCC 49708 / DSM 5692 / JCM 16813 / HR100)</name>
    <dbReference type="NCBI Taxonomy" id="485915"/>
    <lineage>
        <taxon>Bacteria</taxon>
        <taxon>Pseudomonadati</taxon>
        <taxon>Thermodesulfobacteriota</taxon>
        <taxon>Desulfovibrionia</taxon>
        <taxon>Desulfovibrionales</taxon>
        <taxon>Desulfohalobiaceae</taxon>
        <taxon>Desulfohalobium</taxon>
    </lineage>
</organism>
<dbReference type="EMBL" id="CP001734">
    <property type="protein sequence ID" value="ACV68998.1"/>
    <property type="molecule type" value="Genomic_DNA"/>
</dbReference>
<dbReference type="AlphaFoldDB" id="C8X3K1"/>